<keyword evidence="5" id="KW-1185">Reference proteome</keyword>
<evidence type="ECO:0000256" key="2">
    <source>
        <dbReference type="ARBA" id="ARBA00023186"/>
    </source>
</evidence>
<dbReference type="AlphaFoldDB" id="D7G244"/>
<dbReference type="SUPFAM" id="SSF109910">
    <property type="entry name" value="YgfY-like"/>
    <property type="match status" value="1"/>
</dbReference>
<dbReference type="PANTHER" id="PTHR12469">
    <property type="entry name" value="PROTEIN EMI5 HOMOLOG, MITOCHONDRIAL"/>
    <property type="match status" value="1"/>
</dbReference>
<dbReference type="Pfam" id="PF03937">
    <property type="entry name" value="Sdh5"/>
    <property type="match status" value="1"/>
</dbReference>
<keyword evidence="1" id="KW-0496">Mitochondrion</keyword>
<dbReference type="GO" id="GO:0006099">
    <property type="term" value="P:tricarboxylic acid cycle"/>
    <property type="evidence" value="ECO:0007669"/>
    <property type="project" value="TreeGrafter"/>
</dbReference>
<dbReference type="Gene3D" id="1.10.150.250">
    <property type="entry name" value="Flavinator of succinate dehydrogenase"/>
    <property type="match status" value="1"/>
</dbReference>
<sequence length="209" mass="22592">MMIAGMKAVVAQAARIPVATIRCCGGGEGAVRCYRRLSTAAGGAKDWEGERQPGSGGDELQRELTPEEVLRVGARTQEMWKDHVALTTEFPDASLPPGGHEASSVSPDAVRRKRLVYRSKQRGWLEVDLLLGTWAERNVAGLSAADMDSYEDILNLETVDIFNFITGNADPPAFVDAPMLARLQAYVKSNPLGQSPASYASAKRESNLT</sequence>
<dbReference type="InParanoid" id="D7G244"/>
<dbReference type="eggNOG" id="KOG3326">
    <property type="taxonomic scope" value="Eukaryota"/>
</dbReference>
<dbReference type="PANTHER" id="PTHR12469:SF2">
    <property type="entry name" value="SUCCINATE DEHYDROGENASE ASSEMBLY FACTOR 2, MITOCHONDRIAL"/>
    <property type="match status" value="1"/>
</dbReference>
<gene>
    <name evidence="4" type="ORF">Esi_0464_0010</name>
</gene>
<dbReference type="GO" id="GO:0006121">
    <property type="term" value="P:mitochondrial electron transport, succinate to ubiquinone"/>
    <property type="evidence" value="ECO:0007669"/>
    <property type="project" value="TreeGrafter"/>
</dbReference>
<reference evidence="4 5" key="1">
    <citation type="journal article" date="2010" name="Nature">
        <title>The Ectocarpus genome and the independent evolution of multicellularity in brown algae.</title>
        <authorList>
            <person name="Cock J.M."/>
            <person name="Sterck L."/>
            <person name="Rouze P."/>
            <person name="Scornet D."/>
            <person name="Allen A.E."/>
            <person name="Amoutzias G."/>
            <person name="Anthouard V."/>
            <person name="Artiguenave F."/>
            <person name="Aury J.M."/>
            <person name="Badger J.H."/>
            <person name="Beszteri B."/>
            <person name="Billiau K."/>
            <person name="Bonnet E."/>
            <person name="Bothwell J.H."/>
            <person name="Bowler C."/>
            <person name="Boyen C."/>
            <person name="Brownlee C."/>
            <person name="Carrano C.J."/>
            <person name="Charrier B."/>
            <person name="Cho G.Y."/>
            <person name="Coelho S.M."/>
            <person name="Collen J."/>
            <person name="Corre E."/>
            <person name="Da Silva C."/>
            <person name="Delage L."/>
            <person name="Delaroque N."/>
            <person name="Dittami S.M."/>
            <person name="Doulbeau S."/>
            <person name="Elias M."/>
            <person name="Farnham G."/>
            <person name="Gachon C.M."/>
            <person name="Gschloessl B."/>
            <person name="Heesch S."/>
            <person name="Jabbari K."/>
            <person name="Jubin C."/>
            <person name="Kawai H."/>
            <person name="Kimura K."/>
            <person name="Kloareg B."/>
            <person name="Kupper F.C."/>
            <person name="Lang D."/>
            <person name="Le Bail A."/>
            <person name="Leblanc C."/>
            <person name="Lerouge P."/>
            <person name="Lohr M."/>
            <person name="Lopez P.J."/>
            <person name="Martens C."/>
            <person name="Maumus F."/>
            <person name="Michel G."/>
            <person name="Miranda-Saavedra D."/>
            <person name="Morales J."/>
            <person name="Moreau H."/>
            <person name="Motomura T."/>
            <person name="Nagasato C."/>
            <person name="Napoli C.A."/>
            <person name="Nelson D.R."/>
            <person name="Nyvall-Collen P."/>
            <person name="Peters A.F."/>
            <person name="Pommier C."/>
            <person name="Potin P."/>
            <person name="Poulain J."/>
            <person name="Quesneville H."/>
            <person name="Read B."/>
            <person name="Rensing S.A."/>
            <person name="Ritter A."/>
            <person name="Rousvoal S."/>
            <person name="Samanta M."/>
            <person name="Samson G."/>
            <person name="Schroeder D.C."/>
            <person name="Segurens B."/>
            <person name="Strittmatter M."/>
            <person name="Tonon T."/>
            <person name="Tregear J.W."/>
            <person name="Valentin K."/>
            <person name="von Dassow P."/>
            <person name="Yamagishi T."/>
            <person name="Van de Peer Y."/>
            <person name="Wincker P."/>
        </authorList>
    </citation>
    <scope>NUCLEOTIDE SEQUENCE [LARGE SCALE GENOMIC DNA]</scope>
    <source>
        <strain evidence="5">Ec32 / CCAP1310/4</strain>
    </source>
</reference>
<feature type="region of interest" description="Disordered" evidence="3">
    <location>
        <begin position="44"/>
        <end position="64"/>
    </location>
</feature>
<evidence type="ECO:0000256" key="3">
    <source>
        <dbReference type="SAM" id="MobiDB-lite"/>
    </source>
</evidence>
<dbReference type="OrthoDB" id="284292at2759"/>
<dbReference type="GO" id="GO:0034553">
    <property type="term" value="P:mitochondrial respiratory chain complex II assembly"/>
    <property type="evidence" value="ECO:0007669"/>
    <property type="project" value="TreeGrafter"/>
</dbReference>
<dbReference type="EMBL" id="FN649739">
    <property type="protein sequence ID" value="CBJ33347.1"/>
    <property type="molecule type" value="Genomic_DNA"/>
</dbReference>
<dbReference type="FunFam" id="1.10.150.250:FF:000004">
    <property type="entry name" value="Succinate dehydrogenase assembly factor 2, mitochondrial"/>
    <property type="match status" value="1"/>
</dbReference>
<dbReference type="EMBL" id="FN648668">
    <property type="protein sequence ID" value="CBJ33347.1"/>
    <property type="molecule type" value="Genomic_DNA"/>
</dbReference>
<accession>D7G244</accession>
<name>D7G244_ECTSI</name>
<evidence type="ECO:0000313" key="4">
    <source>
        <dbReference type="EMBL" id="CBJ33347.1"/>
    </source>
</evidence>
<organism evidence="4 5">
    <name type="scientific">Ectocarpus siliculosus</name>
    <name type="common">Brown alga</name>
    <name type="synonym">Conferva siliculosa</name>
    <dbReference type="NCBI Taxonomy" id="2880"/>
    <lineage>
        <taxon>Eukaryota</taxon>
        <taxon>Sar</taxon>
        <taxon>Stramenopiles</taxon>
        <taxon>Ochrophyta</taxon>
        <taxon>PX clade</taxon>
        <taxon>Phaeophyceae</taxon>
        <taxon>Ectocarpales</taxon>
        <taxon>Ectocarpaceae</taxon>
        <taxon>Ectocarpus</taxon>
    </lineage>
</organism>
<evidence type="ECO:0000256" key="1">
    <source>
        <dbReference type="ARBA" id="ARBA00023128"/>
    </source>
</evidence>
<dbReference type="Proteomes" id="UP000002630">
    <property type="component" value="Linkage Group LG14"/>
</dbReference>
<dbReference type="STRING" id="2880.D7G244"/>
<evidence type="ECO:0000313" key="5">
    <source>
        <dbReference type="Proteomes" id="UP000002630"/>
    </source>
</evidence>
<dbReference type="InterPro" id="IPR036714">
    <property type="entry name" value="SDH_sf"/>
</dbReference>
<dbReference type="GO" id="GO:0005739">
    <property type="term" value="C:mitochondrion"/>
    <property type="evidence" value="ECO:0007669"/>
    <property type="project" value="TreeGrafter"/>
</dbReference>
<evidence type="ECO:0008006" key="6">
    <source>
        <dbReference type="Google" id="ProtNLM"/>
    </source>
</evidence>
<dbReference type="InterPro" id="IPR005631">
    <property type="entry name" value="SDH"/>
</dbReference>
<proteinExistence type="predicted"/>
<protein>
    <recommendedName>
        <fullName evidence="6">Succinate dehydrogenase assembly factor 2, mitochondrial</fullName>
    </recommendedName>
</protein>
<keyword evidence="2" id="KW-0143">Chaperone</keyword>